<feature type="repeat" description="Solcar" evidence="10">
    <location>
        <begin position="21"/>
        <end position="108"/>
    </location>
</feature>
<evidence type="ECO:0000256" key="2">
    <source>
        <dbReference type="ARBA" id="ARBA00006375"/>
    </source>
</evidence>
<dbReference type="RefSeq" id="XP_018230020.1">
    <property type="nucleotide sequence ID" value="XM_018373845.1"/>
</dbReference>
<protein>
    <recommendedName>
        <fullName evidence="15">Mitochondrial thiamine pyrophosphate carrier 1</fullName>
    </recommendedName>
</protein>
<dbReference type="GO" id="GO:0048250">
    <property type="term" value="P:iron import into the mitochondrion"/>
    <property type="evidence" value="ECO:0007669"/>
    <property type="project" value="TreeGrafter"/>
</dbReference>
<evidence type="ECO:0000256" key="10">
    <source>
        <dbReference type="PROSITE-ProRule" id="PRU00282"/>
    </source>
</evidence>
<dbReference type="PANTHER" id="PTHR45758:SF4">
    <property type="entry name" value="MITOFERRIN-1"/>
    <property type="match status" value="1"/>
</dbReference>
<accession>A0A0W4ZRL9</accession>
<dbReference type="InterPro" id="IPR002067">
    <property type="entry name" value="MCP"/>
</dbReference>
<feature type="repeat" description="Solcar" evidence="10">
    <location>
        <begin position="210"/>
        <end position="301"/>
    </location>
</feature>
<evidence type="ECO:0000256" key="11">
    <source>
        <dbReference type="RuleBase" id="RU000488"/>
    </source>
</evidence>
<comment type="similarity">
    <text evidence="2 11">Belongs to the mitochondrial carrier (TC 2.A.29) family.</text>
</comment>
<dbReference type="OrthoDB" id="43906at2759"/>
<dbReference type="VEuPathDB" id="FungiDB:T551_01582"/>
<dbReference type="PROSITE" id="PS50920">
    <property type="entry name" value="SOLCAR"/>
    <property type="match status" value="3"/>
</dbReference>
<keyword evidence="6" id="KW-0999">Mitochondrion inner membrane</keyword>
<keyword evidence="3 11" id="KW-0813">Transport</keyword>
<dbReference type="InterPro" id="IPR023395">
    <property type="entry name" value="MCP_dom_sf"/>
</dbReference>
<evidence type="ECO:0000313" key="13">
    <source>
        <dbReference type="EMBL" id="KTW31030.1"/>
    </source>
</evidence>
<keyword evidence="14" id="KW-1185">Reference proteome</keyword>
<evidence type="ECO:0000256" key="9">
    <source>
        <dbReference type="ARBA" id="ARBA00023136"/>
    </source>
</evidence>
<gene>
    <name evidence="13" type="ORF">T551_01582</name>
</gene>
<dbReference type="GO" id="GO:0015093">
    <property type="term" value="F:ferrous iron transmembrane transporter activity"/>
    <property type="evidence" value="ECO:0007669"/>
    <property type="project" value="TreeGrafter"/>
</dbReference>
<keyword evidence="9 10" id="KW-0472">Membrane</keyword>
<evidence type="ECO:0000256" key="7">
    <source>
        <dbReference type="ARBA" id="ARBA00022989"/>
    </source>
</evidence>
<evidence type="ECO:0008006" key="15">
    <source>
        <dbReference type="Google" id="ProtNLM"/>
    </source>
</evidence>
<dbReference type="Pfam" id="PF00153">
    <property type="entry name" value="Mito_carr"/>
    <property type="match status" value="3"/>
</dbReference>
<dbReference type="STRING" id="1408657.A0A0W4ZRL9"/>
<proteinExistence type="inferred from homology"/>
<comment type="caution">
    <text evidence="13">The sequence shown here is derived from an EMBL/GenBank/DDBJ whole genome shotgun (WGS) entry which is preliminary data.</text>
</comment>
<reference evidence="14" key="1">
    <citation type="journal article" date="2016" name="Nat. Commun.">
        <title>Genome analysis of three Pneumocystis species reveals adaptation mechanisms to life exclusively in mammalian hosts.</title>
        <authorList>
            <person name="Ma L."/>
            <person name="Chen Z."/>
            <person name="Huang D.W."/>
            <person name="Kutty G."/>
            <person name="Ishihara M."/>
            <person name="Wang H."/>
            <person name="Abouelleil A."/>
            <person name="Bishop L."/>
            <person name="Davey E."/>
            <person name="Deng R."/>
            <person name="Deng X."/>
            <person name="Fan L."/>
            <person name="Fantoni G."/>
            <person name="Fitzgerald M."/>
            <person name="Gogineni E."/>
            <person name="Goldberg J.M."/>
            <person name="Handley G."/>
            <person name="Hu X."/>
            <person name="Huber C."/>
            <person name="Jiao X."/>
            <person name="Jones K."/>
            <person name="Levin J.Z."/>
            <person name="Liu Y."/>
            <person name="Macdonald P."/>
            <person name="Melnikov A."/>
            <person name="Raley C."/>
            <person name="Sassi M."/>
            <person name="Sherman B.T."/>
            <person name="Song X."/>
            <person name="Sykes S."/>
            <person name="Tran B."/>
            <person name="Walsh L."/>
            <person name="Xia Y."/>
            <person name="Yang J."/>
            <person name="Young S."/>
            <person name="Zeng Q."/>
            <person name="Zheng X."/>
            <person name="Stephens R."/>
            <person name="Nusbaum C."/>
            <person name="Birren B.W."/>
            <person name="Azadi P."/>
            <person name="Lempicki R.A."/>
            <person name="Cuomo C.A."/>
            <person name="Kovacs J.A."/>
        </authorList>
    </citation>
    <scope>NUCLEOTIDE SEQUENCE [LARGE SCALE GENOMIC DNA]</scope>
    <source>
        <strain evidence="14">RU7</strain>
    </source>
</reference>
<dbReference type="GO" id="GO:0005743">
    <property type="term" value="C:mitochondrial inner membrane"/>
    <property type="evidence" value="ECO:0007669"/>
    <property type="project" value="UniProtKB-SubCell"/>
</dbReference>
<keyword evidence="4 10" id="KW-0812">Transmembrane</keyword>
<evidence type="ECO:0000256" key="5">
    <source>
        <dbReference type="ARBA" id="ARBA00022737"/>
    </source>
</evidence>
<keyword evidence="7 12" id="KW-1133">Transmembrane helix</keyword>
<feature type="transmembrane region" description="Helical" evidence="12">
    <location>
        <begin position="216"/>
        <end position="236"/>
    </location>
</feature>
<dbReference type="Proteomes" id="UP000053447">
    <property type="component" value="Unassembled WGS sequence"/>
</dbReference>
<keyword evidence="5" id="KW-0677">Repeat</keyword>
<evidence type="ECO:0000256" key="12">
    <source>
        <dbReference type="SAM" id="Phobius"/>
    </source>
</evidence>
<evidence type="ECO:0000256" key="4">
    <source>
        <dbReference type="ARBA" id="ARBA00022692"/>
    </source>
</evidence>
<dbReference type="PANTHER" id="PTHR45758">
    <property type="entry name" value="MITOFERRIN-1-RELATED"/>
    <property type="match status" value="1"/>
</dbReference>
<evidence type="ECO:0000256" key="8">
    <source>
        <dbReference type="ARBA" id="ARBA00023128"/>
    </source>
</evidence>
<evidence type="ECO:0000256" key="3">
    <source>
        <dbReference type="ARBA" id="ARBA00022448"/>
    </source>
</evidence>
<dbReference type="PRINTS" id="PR00926">
    <property type="entry name" value="MITOCARRIER"/>
</dbReference>
<dbReference type="Gene3D" id="1.50.40.10">
    <property type="entry name" value="Mitochondrial carrier domain"/>
    <property type="match status" value="2"/>
</dbReference>
<feature type="transmembrane region" description="Helical" evidence="12">
    <location>
        <begin position="173"/>
        <end position="196"/>
    </location>
</feature>
<feature type="repeat" description="Solcar" evidence="10">
    <location>
        <begin position="119"/>
        <end position="203"/>
    </location>
</feature>
<name>A0A0W4ZRL9_PNEJ7</name>
<sequence length="309" mass="34001">MDTSYESLSDAYEYEALPKNSSFLANMLAGAFAGIMEHTLMYPVDAIKTRLQIVSSSYAIHTSIIQSLRWMVSSEGARSLWRGISSVVAGAGPAHALYFGTYEFVKYQFSRYSQQDGVLPTGLSVMAGASATIASDALMNPFDVIKQRMQIRGSEYTSAVNCARVIFKKEGLWAFYISYPTTLTMTIPFAAIQFLIYESSLNILNPQHIYNPITHIISGGIAGAVAAATTTPLDVVKTLLQTRGTSSDDRIRNCKGLRGAISIIYEKHGLEGFMRGIKPRVVTAIPSTAICWMSYEAGKEVWFRFSKNT</sequence>
<feature type="transmembrane region" description="Helical" evidence="12">
    <location>
        <begin position="79"/>
        <end position="98"/>
    </location>
</feature>
<evidence type="ECO:0000256" key="1">
    <source>
        <dbReference type="ARBA" id="ARBA00004448"/>
    </source>
</evidence>
<dbReference type="AlphaFoldDB" id="A0A0W4ZRL9"/>
<comment type="subcellular location">
    <subcellularLocation>
        <location evidence="1">Mitochondrion inner membrane</location>
        <topology evidence="1">Multi-pass membrane protein</topology>
    </subcellularLocation>
</comment>
<dbReference type="InterPro" id="IPR018108">
    <property type="entry name" value="MCP_transmembrane"/>
</dbReference>
<keyword evidence="8" id="KW-0496">Mitochondrion</keyword>
<dbReference type="FunFam" id="1.50.40.10:FF:000029">
    <property type="entry name" value="Solute carrier family 25 member 28"/>
    <property type="match status" value="1"/>
</dbReference>
<dbReference type="EMBL" id="LFWA01000006">
    <property type="protein sequence ID" value="KTW31030.1"/>
    <property type="molecule type" value="Genomic_DNA"/>
</dbReference>
<dbReference type="GeneID" id="28940100"/>
<feature type="transmembrane region" description="Helical" evidence="12">
    <location>
        <begin position="23"/>
        <end position="42"/>
    </location>
</feature>
<evidence type="ECO:0000313" key="14">
    <source>
        <dbReference type="Proteomes" id="UP000053447"/>
    </source>
</evidence>
<dbReference type="SUPFAM" id="SSF103506">
    <property type="entry name" value="Mitochondrial carrier"/>
    <property type="match status" value="1"/>
</dbReference>
<evidence type="ECO:0000256" key="6">
    <source>
        <dbReference type="ARBA" id="ARBA00022792"/>
    </source>
</evidence>
<organism evidence="13 14">
    <name type="scientific">Pneumocystis jirovecii (strain RU7)</name>
    <name type="common">Human pneumocystis pneumonia agent</name>
    <dbReference type="NCBI Taxonomy" id="1408657"/>
    <lineage>
        <taxon>Eukaryota</taxon>
        <taxon>Fungi</taxon>
        <taxon>Dikarya</taxon>
        <taxon>Ascomycota</taxon>
        <taxon>Taphrinomycotina</taxon>
        <taxon>Pneumocystomycetes</taxon>
        <taxon>Pneumocystaceae</taxon>
        <taxon>Pneumocystis</taxon>
    </lineage>
</organism>
<feature type="transmembrane region" description="Helical" evidence="12">
    <location>
        <begin position="118"/>
        <end position="139"/>
    </location>
</feature>